<evidence type="ECO:0000313" key="2">
    <source>
        <dbReference type="Proteomes" id="UP000828251"/>
    </source>
</evidence>
<accession>A0A9D3VDS9</accession>
<dbReference type="OrthoDB" id="1300022at2759"/>
<reference evidence="1 2" key="1">
    <citation type="journal article" date="2021" name="Plant Biotechnol. J.">
        <title>Multi-omics assisted identification of the key and species-specific regulatory components of drought-tolerant mechanisms in Gossypium stocksii.</title>
        <authorList>
            <person name="Yu D."/>
            <person name="Ke L."/>
            <person name="Zhang D."/>
            <person name="Wu Y."/>
            <person name="Sun Y."/>
            <person name="Mei J."/>
            <person name="Sun J."/>
            <person name="Sun Y."/>
        </authorList>
    </citation>
    <scope>NUCLEOTIDE SEQUENCE [LARGE SCALE GENOMIC DNA]</scope>
    <source>
        <strain evidence="2">cv. E1</strain>
        <tissue evidence="1">Leaf</tissue>
    </source>
</reference>
<dbReference type="EMBL" id="JAIQCV010000007">
    <property type="protein sequence ID" value="KAH1081268.1"/>
    <property type="molecule type" value="Genomic_DNA"/>
</dbReference>
<comment type="caution">
    <text evidence="1">The sequence shown here is derived from an EMBL/GenBank/DDBJ whole genome shotgun (WGS) entry which is preliminary data.</text>
</comment>
<gene>
    <name evidence="1" type="ORF">J1N35_021029</name>
</gene>
<name>A0A9D3VDS9_9ROSI</name>
<evidence type="ECO:0000313" key="1">
    <source>
        <dbReference type="EMBL" id="KAH1081268.1"/>
    </source>
</evidence>
<dbReference type="Proteomes" id="UP000828251">
    <property type="component" value="Unassembled WGS sequence"/>
</dbReference>
<sequence>MTKFLKNLSPLFRKDEKDVVTAFNITESWNNSNLLCRNYILNGLSDELYEVYSIKKTTKGP</sequence>
<organism evidence="1 2">
    <name type="scientific">Gossypium stocksii</name>
    <dbReference type="NCBI Taxonomy" id="47602"/>
    <lineage>
        <taxon>Eukaryota</taxon>
        <taxon>Viridiplantae</taxon>
        <taxon>Streptophyta</taxon>
        <taxon>Embryophyta</taxon>
        <taxon>Tracheophyta</taxon>
        <taxon>Spermatophyta</taxon>
        <taxon>Magnoliopsida</taxon>
        <taxon>eudicotyledons</taxon>
        <taxon>Gunneridae</taxon>
        <taxon>Pentapetalae</taxon>
        <taxon>rosids</taxon>
        <taxon>malvids</taxon>
        <taxon>Malvales</taxon>
        <taxon>Malvaceae</taxon>
        <taxon>Malvoideae</taxon>
        <taxon>Gossypium</taxon>
    </lineage>
</organism>
<keyword evidence="2" id="KW-1185">Reference proteome</keyword>
<protein>
    <submittedName>
        <fullName evidence="1">Uncharacterized protein</fullName>
    </submittedName>
</protein>
<proteinExistence type="predicted"/>
<dbReference type="AlphaFoldDB" id="A0A9D3VDS9"/>